<evidence type="ECO:0000313" key="2">
    <source>
        <dbReference type="EMBL" id="CAF1666917.1"/>
    </source>
</evidence>
<dbReference type="EMBL" id="CAJNOM010005912">
    <property type="protein sequence ID" value="CAF1666917.1"/>
    <property type="molecule type" value="Genomic_DNA"/>
</dbReference>
<protein>
    <submittedName>
        <fullName evidence="1">Uncharacterized protein</fullName>
    </submittedName>
</protein>
<gene>
    <name evidence="1" type="ORF">BJG266_LOCUS47370</name>
    <name evidence="2" type="ORF">QVE165_LOCUS64409</name>
</gene>
<dbReference type="EMBL" id="CAJNOI010005506">
    <property type="protein sequence ID" value="CAF1566392.1"/>
    <property type="molecule type" value="Genomic_DNA"/>
</dbReference>
<dbReference type="Proteomes" id="UP000663877">
    <property type="component" value="Unassembled WGS sequence"/>
</dbReference>
<dbReference type="Proteomes" id="UP000663832">
    <property type="component" value="Unassembled WGS sequence"/>
</dbReference>
<sequence>TTAKPALVTSVWQHILTRFVLNECSPLLLLKATNSSKIKDLSCWSDEQACMTLQRFIDISTQCADHGPKSIDYGHAHEYFVSILQKMATTGSLFSN</sequence>
<keyword evidence="3" id="KW-1185">Reference proteome</keyword>
<evidence type="ECO:0000313" key="1">
    <source>
        <dbReference type="EMBL" id="CAF1566392.1"/>
    </source>
</evidence>
<evidence type="ECO:0000313" key="3">
    <source>
        <dbReference type="Proteomes" id="UP000663832"/>
    </source>
</evidence>
<accession>A0A815Y654</accession>
<reference evidence="1" key="1">
    <citation type="submission" date="2021-02" db="EMBL/GenBank/DDBJ databases">
        <authorList>
            <person name="Nowell W R."/>
        </authorList>
    </citation>
    <scope>NUCLEOTIDE SEQUENCE</scope>
</reference>
<feature type="non-terminal residue" evidence="1">
    <location>
        <position position="1"/>
    </location>
</feature>
<proteinExistence type="predicted"/>
<name>A0A815Y654_9BILA</name>
<dbReference type="OrthoDB" id="6513042at2759"/>
<organism evidence="1 4">
    <name type="scientific">Adineta steineri</name>
    <dbReference type="NCBI Taxonomy" id="433720"/>
    <lineage>
        <taxon>Eukaryota</taxon>
        <taxon>Metazoa</taxon>
        <taxon>Spiralia</taxon>
        <taxon>Gnathifera</taxon>
        <taxon>Rotifera</taxon>
        <taxon>Eurotatoria</taxon>
        <taxon>Bdelloidea</taxon>
        <taxon>Adinetida</taxon>
        <taxon>Adinetidae</taxon>
        <taxon>Adineta</taxon>
    </lineage>
</organism>
<dbReference type="AlphaFoldDB" id="A0A815Y654"/>
<comment type="caution">
    <text evidence="1">The sequence shown here is derived from an EMBL/GenBank/DDBJ whole genome shotgun (WGS) entry which is preliminary data.</text>
</comment>
<evidence type="ECO:0000313" key="4">
    <source>
        <dbReference type="Proteomes" id="UP000663877"/>
    </source>
</evidence>